<dbReference type="RefSeq" id="WP_019386527.1">
    <property type="nucleotide sequence ID" value="NZ_ALIH01000002.1"/>
</dbReference>
<dbReference type="STRING" id="1178825.SAMN05216261_1952"/>
<evidence type="ECO:0000256" key="2">
    <source>
        <dbReference type="ARBA" id="ARBA00022448"/>
    </source>
</evidence>
<gene>
    <name evidence="7" type="ORF">SAMN05216261_1952</name>
</gene>
<feature type="transmembrane region" description="Helical" evidence="6">
    <location>
        <begin position="213"/>
        <end position="235"/>
    </location>
</feature>
<name>A0A1M6EG08_9FLAO</name>
<dbReference type="InterPro" id="IPR001898">
    <property type="entry name" value="SLC13A/DASS"/>
</dbReference>
<feature type="transmembrane region" description="Helical" evidence="6">
    <location>
        <begin position="300"/>
        <end position="318"/>
    </location>
</feature>
<feature type="transmembrane region" description="Helical" evidence="6">
    <location>
        <begin position="390"/>
        <end position="407"/>
    </location>
</feature>
<feature type="transmembrane region" description="Helical" evidence="6">
    <location>
        <begin position="360"/>
        <end position="383"/>
    </location>
</feature>
<sequence length="491" mass="54017">MTNAKRFGLILGPFLFVLIRLFFYPEGLSEEANGILASTLWIAVWWIFEAIPIAATALLPIVLFTLTGSLDIATTTESYGHKFVFLYLGGFVIAIAIEKWNLHKRIALNIINLIGLNVKKIILGFMVATAFLSMWISNTATSVMMLPIGIAIIKQLKDNPNTDEDENLIFGKALMLAIAYSASIGGIATLIGTPPNLVLAGVVAETYGYEITFSQWFIFGFPISIILLLICWKYLTSFAFSFHQKEFPGGKQEIKRLLNALGKMTYEEKIVAVVFATTAFCWITRSFLLKNILPEIDDTIIAILFAIVLFIIPSKTKHKKLISWQDTKDLPWGIILLFGGGMALAKGFESSGLALWIGNQMTTLEGVSTLILILLLIAAVNFLTEITSNLATTAMLLPVLAPMALTFDMHPFILMVGAAVAASCAFMLPVATPPNAVVFGSGYLRIPDMVSKGIVMNIISIFILTFFVYFVLPELWDIVIEGFPDNLKSTP</sequence>
<accession>A0A1M6EG08</accession>
<feature type="transmembrane region" description="Helical" evidence="6">
    <location>
        <begin position="173"/>
        <end position="193"/>
    </location>
</feature>
<protein>
    <submittedName>
        <fullName evidence="7">Solute carrier family 13 (Sodium-dependent dicarboxylate transporter), member 2/3/5</fullName>
    </submittedName>
</protein>
<feature type="transmembrane region" description="Helical" evidence="6">
    <location>
        <begin position="79"/>
        <end position="97"/>
    </location>
</feature>
<keyword evidence="3 6" id="KW-0812">Transmembrane</keyword>
<evidence type="ECO:0000313" key="7">
    <source>
        <dbReference type="EMBL" id="SHI84228.1"/>
    </source>
</evidence>
<dbReference type="GO" id="GO:0015141">
    <property type="term" value="F:succinate transmembrane transporter activity"/>
    <property type="evidence" value="ECO:0007669"/>
    <property type="project" value="UniProtKB-ARBA"/>
</dbReference>
<feature type="transmembrane region" description="Helical" evidence="6">
    <location>
        <begin position="453"/>
        <end position="472"/>
    </location>
</feature>
<dbReference type="AlphaFoldDB" id="A0A1M6EG08"/>
<reference evidence="7 8" key="1">
    <citation type="submission" date="2016-11" db="EMBL/GenBank/DDBJ databases">
        <authorList>
            <person name="Jaros S."/>
            <person name="Januszkiewicz K."/>
            <person name="Wedrychowicz H."/>
        </authorList>
    </citation>
    <scope>NUCLEOTIDE SEQUENCE [LARGE SCALE GENOMIC DNA]</scope>
    <source>
        <strain evidence="7 8">CGMCC 1.12213</strain>
    </source>
</reference>
<dbReference type="EMBL" id="FQYK01000004">
    <property type="protein sequence ID" value="SHI84228.1"/>
    <property type="molecule type" value="Genomic_DNA"/>
</dbReference>
<keyword evidence="5 6" id="KW-0472">Membrane</keyword>
<feature type="transmembrane region" description="Helical" evidence="6">
    <location>
        <begin position="134"/>
        <end position="153"/>
    </location>
</feature>
<dbReference type="InterPro" id="IPR031312">
    <property type="entry name" value="Na/sul_symport_CS"/>
</dbReference>
<organism evidence="7 8">
    <name type="scientific">Algibacter luteus</name>
    <dbReference type="NCBI Taxonomy" id="1178825"/>
    <lineage>
        <taxon>Bacteria</taxon>
        <taxon>Pseudomonadati</taxon>
        <taxon>Bacteroidota</taxon>
        <taxon>Flavobacteriia</taxon>
        <taxon>Flavobacteriales</taxon>
        <taxon>Flavobacteriaceae</taxon>
        <taxon>Algibacter</taxon>
    </lineage>
</organism>
<dbReference type="PANTHER" id="PTHR10283">
    <property type="entry name" value="SOLUTE CARRIER FAMILY 13 MEMBER"/>
    <property type="match status" value="1"/>
</dbReference>
<evidence type="ECO:0000256" key="6">
    <source>
        <dbReference type="SAM" id="Phobius"/>
    </source>
</evidence>
<proteinExistence type="predicted"/>
<dbReference type="Proteomes" id="UP000184396">
    <property type="component" value="Unassembled WGS sequence"/>
</dbReference>
<dbReference type="CDD" id="cd01115">
    <property type="entry name" value="SLC13_permease"/>
    <property type="match status" value="1"/>
</dbReference>
<evidence type="ECO:0000256" key="3">
    <source>
        <dbReference type="ARBA" id="ARBA00022692"/>
    </source>
</evidence>
<dbReference type="PROSITE" id="PS01271">
    <property type="entry name" value="NA_SULFATE"/>
    <property type="match status" value="1"/>
</dbReference>
<dbReference type="eggNOG" id="COG0471">
    <property type="taxonomic scope" value="Bacteria"/>
</dbReference>
<dbReference type="PANTHER" id="PTHR10283:SF82">
    <property type="entry name" value="SOLUTE CARRIER FAMILY 13 MEMBER 2"/>
    <property type="match status" value="1"/>
</dbReference>
<dbReference type="NCBIfam" id="TIGR00785">
    <property type="entry name" value="dass"/>
    <property type="match status" value="1"/>
</dbReference>
<dbReference type="Pfam" id="PF00939">
    <property type="entry name" value="Na_sulph_symp"/>
    <property type="match status" value="1"/>
</dbReference>
<dbReference type="GO" id="GO:0005886">
    <property type="term" value="C:plasma membrane"/>
    <property type="evidence" value="ECO:0007669"/>
    <property type="project" value="TreeGrafter"/>
</dbReference>
<keyword evidence="2" id="KW-0813">Transport</keyword>
<comment type="subcellular location">
    <subcellularLocation>
        <location evidence="1">Membrane</location>
        <topology evidence="1">Multi-pass membrane protein</topology>
    </subcellularLocation>
</comment>
<evidence type="ECO:0000256" key="5">
    <source>
        <dbReference type="ARBA" id="ARBA00023136"/>
    </source>
</evidence>
<keyword evidence="8" id="KW-1185">Reference proteome</keyword>
<evidence type="ECO:0000256" key="4">
    <source>
        <dbReference type="ARBA" id="ARBA00022989"/>
    </source>
</evidence>
<feature type="transmembrane region" description="Helical" evidence="6">
    <location>
        <begin position="6"/>
        <end position="23"/>
    </location>
</feature>
<keyword evidence="4 6" id="KW-1133">Transmembrane helix</keyword>
<feature type="transmembrane region" description="Helical" evidence="6">
    <location>
        <begin position="35"/>
        <end position="59"/>
    </location>
</feature>
<feature type="transmembrane region" description="Helical" evidence="6">
    <location>
        <begin position="413"/>
        <end position="432"/>
    </location>
</feature>
<dbReference type="OrthoDB" id="9766267at2"/>
<feature type="transmembrane region" description="Helical" evidence="6">
    <location>
        <begin position="270"/>
        <end position="288"/>
    </location>
</feature>
<evidence type="ECO:0000313" key="8">
    <source>
        <dbReference type="Proteomes" id="UP000184396"/>
    </source>
</evidence>
<evidence type="ECO:0000256" key="1">
    <source>
        <dbReference type="ARBA" id="ARBA00004141"/>
    </source>
</evidence>
<feature type="transmembrane region" description="Helical" evidence="6">
    <location>
        <begin position="330"/>
        <end position="348"/>
    </location>
</feature>